<evidence type="ECO:0000256" key="1">
    <source>
        <dbReference type="SAM" id="MobiDB-lite"/>
    </source>
</evidence>
<name>A0ABU0KCM8_9ACTN</name>
<dbReference type="Proteomes" id="UP001236795">
    <property type="component" value="Unassembled WGS sequence"/>
</dbReference>
<dbReference type="EMBL" id="JAUSWC010000006">
    <property type="protein sequence ID" value="MDQ0487108.1"/>
    <property type="molecule type" value="Genomic_DNA"/>
</dbReference>
<reference evidence="2 3" key="1">
    <citation type="submission" date="2023-07" db="EMBL/GenBank/DDBJ databases">
        <title>Genomic Encyclopedia of Type Strains, Phase IV (KMG-IV): sequencing the most valuable type-strain genomes for metagenomic binning, comparative biology and taxonomic classification.</title>
        <authorList>
            <person name="Goeker M."/>
        </authorList>
    </citation>
    <scope>NUCLEOTIDE SEQUENCE [LARGE SCALE GENOMIC DNA]</scope>
    <source>
        <strain evidence="2 3">DSM 40573</strain>
    </source>
</reference>
<gene>
    <name evidence="2" type="ORF">QO019_001959</name>
</gene>
<evidence type="ECO:0000313" key="2">
    <source>
        <dbReference type="EMBL" id="MDQ0487108.1"/>
    </source>
</evidence>
<keyword evidence="3" id="KW-1185">Reference proteome</keyword>
<organism evidence="2 3">
    <name type="scientific">Streptomyces thermodiastaticus</name>
    <dbReference type="NCBI Taxonomy" id="44061"/>
    <lineage>
        <taxon>Bacteria</taxon>
        <taxon>Bacillati</taxon>
        <taxon>Actinomycetota</taxon>
        <taxon>Actinomycetes</taxon>
        <taxon>Kitasatosporales</taxon>
        <taxon>Streptomycetaceae</taxon>
        <taxon>Streptomyces</taxon>
    </lineage>
</organism>
<dbReference type="RefSeq" id="WP_028961348.1">
    <property type="nucleotide sequence ID" value="NZ_JAUSWC010000006.1"/>
</dbReference>
<proteinExistence type="predicted"/>
<evidence type="ECO:0000313" key="3">
    <source>
        <dbReference type="Proteomes" id="UP001236795"/>
    </source>
</evidence>
<feature type="compositionally biased region" description="Basic and acidic residues" evidence="1">
    <location>
        <begin position="116"/>
        <end position="125"/>
    </location>
</feature>
<sequence length="151" mass="16938">MGAKFHGAPGLEQLLAVMIAPKVHEIARRMEREAKVFAPPTKRWVTVADDTMRHMHIQMNGQEMLGNLRFELHSTKWDRDHRGLGPKKTYMLMPKDKSSHAVANLKDCACRADTISGRHLEEHPRPAAGGVGADGDGVRPRRPDRPRPARP</sequence>
<feature type="compositionally biased region" description="Basic and acidic residues" evidence="1">
    <location>
        <begin position="136"/>
        <end position="151"/>
    </location>
</feature>
<evidence type="ECO:0008006" key="4">
    <source>
        <dbReference type="Google" id="ProtNLM"/>
    </source>
</evidence>
<protein>
    <recommendedName>
        <fullName evidence="4">Transposase</fullName>
    </recommendedName>
</protein>
<comment type="caution">
    <text evidence="2">The sequence shown here is derived from an EMBL/GenBank/DDBJ whole genome shotgun (WGS) entry which is preliminary data.</text>
</comment>
<accession>A0ABU0KCM8</accession>
<feature type="region of interest" description="Disordered" evidence="1">
    <location>
        <begin position="116"/>
        <end position="151"/>
    </location>
</feature>